<proteinExistence type="predicted"/>
<sequence length="607" mass="67703">MEGVQWHPGYLPMSAAHRCLHITELQLKIFTLVLDGCSDRTGKATLAVLARTSRLFYSCATEVLWATLDSFRPLVQCLPKDLWRIEQEKLVLQRHLSAHDWAIFYRYAWRVRALNGSSRVFPRKDSVRFLNSEVYRAFSFPPAFNSLLPRLTSLQWVCVSKEAFPFIRSLLTDRLTSLTLHLPTVDLSVSEKSILASFGTLCPNLKCFSISGCADQTHQVISDCILDLGYLEKLSCGRLSEGALVHLARLRSPTDVSFELPPEAISPTALHFLRYPAFNNIQFLKIVSSTLASLMPLTQTMLFAPKKVEFMVTKGAPSDALRDFFGGLSRCCCQGTLEEIGIRYRATPSASRDSQFTIETLRPLFLFRNLRALSLQAPYTMNLNNEAMKEMARSWPLLHSLELNVNCWYGTPVTPKGLIHLLRHCPMVTSLGFVVDFSPVDLDVIATKAPAHGFSHEGMEFALFGDSRIENPPSIAAFLSALMPHLALVEAWDSSIWEDDEDHDTYRARWTQVQSLLGAFNAVRKQGKRLGRRGVGCNDKTEESESDESSVEGQPEALGHTEEGPGETVAGGDAAEEGDNTEEQASEEDPGDEEASEEDSEEEGSDR</sequence>
<evidence type="ECO:0000313" key="1">
    <source>
        <dbReference type="EMBL" id="KAH7928597.1"/>
    </source>
</evidence>
<gene>
    <name evidence="1" type="ORF">BV22DRAFT_1082616</name>
</gene>
<organism evidence="1 2">
    <name type="scientific">Leucogyrophana mollusca</name>
    <dbReference type="NCBI Taxonomy" id="85980"/>
    <lineage>
        <taxon>Eukaryota</taxon>
        <taxon>Fungi</taxon>
        <taxon>Dikarya</taxon>
        <taxon>Basidiomycota</taxon>
        <taxon>Agaricomycotina</taxon>
        <taxon>Agaricomycetes</taxon>
        <taxon>Agaricomycetidae</taxon>
        <taxon>Boletales</taxon>
        <taxon>Boletales incertae sedis</taxon>
        <taxon>Leucogyrophana</taxon>
    </lineage>
</organism>
<keyword evidence="2" id="KW-1185">Reference proteome</keyword>
<protein>
    <submittedName>
        <fullName evidence="1">Uncharacterized protein</fullName>
    </submittedName>
</protein>
<reference evidence="1" key="1">
    <citation type="journal article" date="2021" name="New Phytol.">
        <title>Evolutionary innovations through gain and loss of genes in the ectomycorrhizal Boletales.</title>
        <authorList>
            <person name="Wu G."/>
            <person name="Miyauchi S."/>
            <person name="Morin E."/>
            <person name="Kuo A."/>
            <person name="Drula E."/>
            <person name="Varga T."/>
            <person name="Kohler A."/>
            <person name="Feng B."/>
            <person name="Cao Y."/>
            <person name="Lipzen A."/>
            <person name="Daum C."/>
            <person name="Hundley H."/>
            <person name="Pangilinan J."/>
            <person name="Johnson J."/>
            <person name="Barry K."/>
            <person name="LaButti K."/>
            <person name="Ng V."/>
            <person name="Ahrendt S."/>
            <person name="Min B."/>
            <person name="Choi I.G."/>
            <person name="Park H."/>
            <person name="Plett J.M."/>
            <person name="Magnuson J."/>
            <person name="Spatafora J.W."/>
            <person name="Nagy L.G."/>
            <person name="Henrissat B."/>
            <person name="Grigoriev I.V."/>
            <person name="Yang Z.L."/>
            <person name="Xu J."/>
            <person name="Martin F.M."/>
        </authorList>
    </citation>
    <scope>NUCLEOTIDE SEQUENCE</scope>
    <source>
        <strain evidence="1">KUC20120723A-06</strain>
    </source>
</reference>
<dbReference type="EMBL" id="MU266351">
    <property type="protein sequence ID" value="KAH7928597.1"/>
    <property type="molecule type" value="Genomic_DNA"/>
</dbReference>
<comment type="caution">
    <text evidence="1">The sequence shown here is derived from an EMBL/GenBank/DDBJ whole genome shotgun (WGS) entry which is preliminary data.</text>
</comment>
<evidence type="ECO:0000313" key="2">
    <source>
        <dbReference type="Proteomes" id="UP000790709"/>
    </source>
</evidence>
<accession>A0ACB8BT13</accession>
<dbReference type="Proteomes" id="UP000790709">
    <property type="component" value="Unassembled WGS sequence"/>
</dbReference>
<name>A0ACB8BT13_9AGAM</name>